<dbReference type="GO" id="GO:0004222">
    <property type="term" value="F:metalloendopeptidase activity"/>
    <property type="evidence" value="ECO:0007669"/>
    <property type="project" value="InterPro"/>
</dbReference>
<dbReference type="PANTHER" id="PTHR11733">
    <property type="entry name" value="ZINC METALLOPROTEASE FAMILY M13 NEPRILYSIN-RELATED"/>
    <property type="match status" value="1"/>
</dbReference>
<dbReference type="InterPro" id="IPR008753">
    <property type="entry name" value="Peptidase_M13_N"/>
</dbReference>
<name>A0A0E9MKJ8_9SPHN</name>
<dbReference type="Pfam" id="PF05649">
    <property type="entry name" value="Peptidase_M13_N"/>
    <property type="match status" value="1"/>
</dbReference>
<evidence type="ECO:0000256" key="3">
    <source>
        <dbReference type="ARBA" id="ARBA00022723"/>
    </source>
</evidence>
<dbReference type="GO" id="GO:0005886">
    <property type="term" value="C:plasma membrane"/>
    <property type="evidence" value="ECO:0007669"/>
    <property type="project" value="TreeGrafter"/>
</dbReference>
<feature type="chain" id="PRO_5002429104" evidence="7">
    <location>
        <begin position="22"/>
        <end position="679"/>
    </location>
</feature>
<evidence type="ECO:0000256" key="1">
    <source>
        <dbReference type="ARBA" id="ARBA00001947"/>
    </source>
</evidence>
<dbReference type="AlphaFoldDB" id="A0A0E9MKJ8"/>
<dbReference type="InterPro" id="IPR000718">
    <property type="entry name" value="Peptidase_M13"/>
</dbReference>
<keyword evidence="2" id="KW-0645">Protease</keyword>
<gene>
    <name evidence="10" type="ORF">SCH01S_13_00140</name>
</gene>
<dbReference type="Gene3D" id="3.40.390.10">
    <property type="entry name" value="Collagenase (Catalytic Domain)"/>
    <property type="match status" value="1"/>
</dbReference>
<evidence type="ECO:0000256" key="5">
    <source>
        <dbReference type="ARBA" id="ARBA00022833"/>
    </source>
</evidence>
<comment type="caution">
    <text evidence="10">The sequence shown here is derived from an EMBL/GenBank/DDBJ whole genome shotgun (WGS) entry which is preliminary data.</text>
</comment>
<evidence type="ECO:0000259" key="9">
    <source>
        <dbReference type="Pfam" id="PF05649"/>
    </source>
</evidence>
<keyword evidence="4" id="KW-0378">Hydrolase</keyword>
<evidence type="ECO:0000259" key="8">
    <source>
        <dbReference type="Pfam" id="PF01431"/>
    </source>
</evidence>
<dbReference type="EMBL" id="BBWU01000013">
    <property type="protein sequence ID" value="GAO38332.1"/>
    <property type="molecule type" value="Genomic_DNA"/>
</dbReference>
<dbReference type="RefSeq" id="WP_084689361.1">
    <property type="nucleotide sequence ID" value="NZ_BBWU01000013.1"/>
</dbReference>
<evidence type="ECO:0000256" key="4">
    <source>
        <dbReference type="ARBA" id="ARBA00022801"/>
    </source>
</evidence>
<evidence type="ECO:0000256" key="7">
    <source>
        <dbReference type="SAM" id="SignalP"/>
    </source>
</evidence>
<protein>
    <submittedName>
        <fullName evidence="10">Peptidase M13 family protein</fullName>
    </submittedName>
</protein>
<dbReference type="InterPro" id="IPR042089">
    <property type="entry name" value="Peptidase_M13_dom_2"/>
</dbReference>
<evidence type="ECO:0000256" key="6">
    <source>
        <dbReference type="ARBA" id="ARBA00023049"/>
    </source>
</evidence>
<dbReference type="Gene3D" id="1.10.1380.10">
    <property type="entry name" value="Neutral endopeptidase , domain2"/>
    <property type="match status" value="1"/>
</dbReference>
<dbReference type="OrthoDB" id="9775677at2"/>
<feature type="signal peptide" evidence="7">
    <location>
        <begin position="1"/>
        <end position="21"/>
    </location>
</feature>
<dbReference type="PRINTS" id="PR00786">
    <property type="entry name" value="NEPRILYSIN"/>
</dbReference>
<dbReference type="PANTHER" id="PTHR11733:SF211">
    <property type="entry name" value="OLIGOPEPTIDASE LIPOPROTEIN M13 FAMILY"/>
    <property type="match status" value="1"/>
</dbReference>
<evidence type="ECO:0000313" key="10">
    <source>
        <dbReference type="EMBL" id="GAO38332.1"/>
    </source>
</evidence>
<evidence type="ECO:0000256" key="2">
    <source>
        <dbReference type="ARBA" id="ARBA00022670"/>
    </source>
</evidence>
<dbReference type="InterPro" id="IPR018497">
    <property type="entry name" value="Peptidase_M13_C"/>
</dbReference>
<keyword evidence="11" id="KW-1185">Reference proteome</keyword>
<dbReference type="Pfam" id="PF01431">
    <property type="entry name" value="Peptidase_M13"/>
    <property type="match status" value="1"/>
</dbReference>
<dbReference type="SUPFAM" id="SSF55486">
    <property type="entry name" value="Metalloproteases ('zincins'), catalytic domain"/>
    <property type="match status" value="1"/>
</dbReference>
<dbReference type="STRING" id="1219043.SCH01S_13_00140"/>
<feature type="domain" description="Peptidase M13 C-terminal" evidence="8">
    <location>
        <begin position="476"/>
        <end position="676"/>
    </location>
</feature>
<comment type="cofactor">
    <cofactor evidence="1">
        <name>Zn(2+)</name>
        <dbReference type="ChEBI" id="CHEBI:29105"/>
    </cofactor>
</comment>
<dbReference type="GO" id="GO:0016485">
    <property type="term" value="P:protein processing"/>
    <property type="evidence" value="ECO:0007669"/>
    <property type="project" value="TreeGrafter"/>
</dbReference>
<dbReference type="InterPro" id="IPR024079">
    <property type="entry name" value="MetalloPept_cat_dom_sf"/>
</dbReference>
<keyword evidence="6" id="KW-0482">Metalloprotease</keyword>
<organism evidence="10 11">
    <name type="scientific">Sphingomonas changbaiensis NBRC 104936</name>
    <dbReference type="NCBI Taxonomy" id="1219043"/>
    <lineage>
        <taxon>Bacteria</taxon>
        <taxon>Pseudomonadati</taxon>
        <taxon>Pseudomonadota</taxon>
        <taxon>Alphaproteobacteria</taxon>
        <taxon>Sphingomonadales</taxon>
        <taxon>Sphingomonadaceae</taxon>
        <taxon>Sphingomonas</taxon>
    </lineage>
</organism>
<proteinExistence type="predicted"/>
<sequence length="679" mass="74471">MRNVVPAFLLGCAALTAPAIAAALSGVNPAYVDKSVAPGDDFEAYANGAWRKTAEIPADRSSTGVSYEVFLKAEKRNAAIIQGAAAGHPAAGTEARKIADYYSAYLDTAAIDQKGLQPIKPELDAIAALKDKAALSAMLGADMRADTDPINATNFWTENLFGLFVTQDLERPTETIPYLMQGGLGLPDRDYYLSDKPAMAEIRTAYRAYVEKLLTLAGIDDAAARADRIVALEMKIAAAHDTIEQSQDAHRAQFWKRADFAAKAPGIDWAGYWRAAGLPNQQDFSVWQPDAIVKLAALVGSEPLASWQDWLIFHRLNEQASVLPKAIDDAHFAFYGKTLTGTPEQLSRERRAIAAVNAGLGDAVGKIYAKRYFPASSKAEIEGMVKNIVAAFDARLVKIDWLAPTTKAEARKKLQVLKVGVGYPSSWRDYSPLDIRPDDAFGNVQRARLFEYRHQLSKIGKPVDRGEWWMTPQTVNAVNLPLQNALNFPAAILESPYFDARFDAAANYGAIGATIGHEVSHSFDNLGADFDSTGRLHNWWTPQDFKRFEQAGAALAAQYDAYVALPGLHLKGKQELGENIADVAGLTAAYEAYHKSLGGKPAPVIGGLTGDQRFFLAFAQSWREKMRDKALRARVATDVHAPARWRVQTVRNLDAWYPAYQVKPGQKLYLAPAERVKVW</sequence>
<dbReference type="PROSITE" id="PS51885">
    <property type="entry name" value="NEPRILYSIN"/>
    <property type="match status" value="1"/>
</dbReference>
<keyword evidence="5" id="KW-0862">Zinc</keyword>
<keyword evidence="7" id="KW-0732">Signal</keyword>
<dbReference type="CDD" id="cd08662">
    <property type="entry name" value="M13"/>
    <property type="match status" value="1"/>
</dbReference>
<keyword evidence="3" id="KW-0479">Metal-binding</keyword>
<evidence type="ECO:0000313" key="11">
    <source>
        <dbReference type="Proteomes" id="UP000033202"/>
    </source>
</evidence>
<accession>A0A0E9MKJ8</accession>
<feature type="domain" description="Peptidase M13 N-terminal" evidence="9">
    <location>
        <begin position="38"/>
        <end position="424"/>
    </location>
</feature>
<dbReference type="Proteomes" id="UP000033202">
    <property type="component" value="Unassembled WGS sequence"/>
</dbReference>
<dbReference type="GO" id="GO:0046872">
    <property type="term" value="F:metal ion binding"/>
    <property type="evidence" value="ECO:0007669"/>
    <property type="project" value="UniProtKB-KW"/>
</dbReference>
<reference evidence="10 11" key="1">
    <citation type="submission" date="2015-04" db="EMBL/GenBank/DDBJ databases">
        <title>Whole genome shotgun sequence of Sphingomonas changbaiensis NBRC 104936.</title>
        <authorList>
            <person name="Katano-Makiyama Y."/>
            <person name="Hosoyama A."/>
            <person name="Hashimoto M."/>
            <person name="Noguchi M."/>
            <person name="Tsuchikane K."/>
            <person name="Ohji S."/>
            <person name="Yamazoe A."/>
            <person name="Ichikawa N."/>
            <person name="Kimura A."/>
            <person name="Fujita N."/>
        </authorList>
    </citation>
    <scope>NUCLEOTIDE SEQUENCE [LARGE SCALE GENOMIC DNA]</scope>
    <source>
        <strain evidence="10 11">NBRC 104936</strain>
    </source>
</reference>